<reference evidence="1" key="2">
    <citation type="journal article" date="2021" name="PeerJ">
        <title>Extensive microbial diversity within the chicken gut microbiome revealed by metagenomics and culture.</title>
        <authorList>
            <person name="Gilroy R."/>
            <person name="Ravi A."/>
            <person name="Getino M."/>
            <person name="Pursley I."/>
            <person name="Horton D.L."/>
            <person name="Alikhan N.F."/>
            <person name="Baker D."/>
            <person name="Gharbi K."/>
            <person name="Hall N."/>
            <person name="Watson M."/>
            <person name="Adriaenssens E.M."/>
            <person name="Foster-Nyarko E."/>
            <person name="Jarju S."/>
            <person name="Secka A."/>
            <person name="Antonio M."/>
            <person name="Oren A."/>
            <person name="Chaudhuri R.R."/>
            <person name="La Ragione R."/>
            <person name="Hildebrand F."/>
            <person name="Pallen M.J."/>
        </authorList>
    </citation>
    <scope>NUCLEOTIDE SEQUENCE</scope>
    <source>
        <strain evidence="1">ChiSjej1B19-3389</strain>
    </source>
</reference>
<protein>
    <submittedName>
        <fullName evidence="1">Uncharacterized protein</fullName>
    </submittedName>
</protein>
<evidence type="ECO:0000313" key="1">
    <source>
        <dbReference type="EMBL" id="HIQ81078.1"/>
    </source>
</evidence>
<dbReference type="AlphaFoldDB" id="A0A9D0ZI48"/>
<dbReference type="Proteomes" id="UP000886787">
    <property type="component" value="Unassembled WGS sequence"/>
</dbReference>
<sequence>MSDIKKLDQSAQEYFYSLPVMIQEQIMQSNMKVSCREDLERCYKNIIGNQHGTNNSMQ</sequence>
<name>A0A9D0ZI48_9FIRM</name>
<comment type="caution">
    <text evidence="1">The sequence shown here is derived from an EMBL/GenBank/DDBJ whole genome shotgun (WGS) entry which is preliminary data.</text>
</comment>
<proteinExistence type="predicted"/>
<organism evidence="1 2">
    <name type="scientific">Candidatus Scatavimonas merdigallinarum</name>
    <dbReference type="NCBI Taxonomy" id="2840914"/>
    <lineage>
        <taxon>Bacteria</taxon>
        <taxon>Bacillati</taxon>
        <taxon>Bacillota</taxon>
        <taxon>Clostridia</taxon>
        <taxon>Eubacteriales</taxon>
        <taxon>Oscillospiraceae</taxon>
        <taxon>Oscillospiraceae incertae sedis</taxon>
        <taxon>Candidatus Scatavimonas</taxon>
    </lineage>
</organism>
<reference evidence="1" key="1">
    <citation type="submission" date="2020-10" db="EMBL/GenBank/DDBJ databases">
        <authorList>
            <person name="Gilroy R."/>
        </authorList>
    </citation>
    <scope>NUCLEOTIDE SEQUENCE</scope>
    <source>
        <strain evidence="1">ChiSjej1B19-3389</strain>
    </source>
</reference>
<evidence type="ECO:0000313" key="2">
    <source>
        <dbReference type="Proteomes" id="UP000886787"/>
    </source>
</evidence>
<dbReference type="EMBL" id="DVFW01000036">
    <property type="protein sequence ID" value="HIQ81078.1"/>
    <property type="molecule type" value="Genomic_DNA"/>
</dbReference>
<accession>A0A9D0ZI48</accession>
<gene>
    <name evidence="1" type="ORF">IAD32_07340</name>
</gene>